<dbReference type="OrthoDB" id="10251073at2759"/>
<dbReference type="Gene3D" id="1.10.245.10">
    <property type="entry name" value="SWIB/MDM2 domain"/>
    <property type="match status" value="1"/>
</dbReference>
<comment type="caution">
    <text evidence="4">The sequence shown here is derived from an EMBL/GenBank/DDBJ whole genome shotgun (WGS) entry which is preliminary data.</text>
</comment>
<feature type="compositionally biased region" description="Low complexity" evidence="1">
    <location>
        <begin position="94"/>
        <end position="106"/>
    </location>
</feature>
<dbReference type="InterPro" id="IPR014876">
    <property type="entry name" value="DEK_C"/>
</dbReference>
<dbReference type="Gene3D" id="1.10.10.60">
    <property type="entry name" value="Homeodomain-like"/>
    <property type="match status" value="1"/>
</dbReference>
<protein>
    <submittedName>
        <fullName evidence="4">SWIB complex BAF60b domain-containing protein</fullName>
    </submittedName>
</protein>
<dbReference type="AlphaFoldDB" id="A0A511KFB1"/>
<dbReference type="EMBL" id="BJWK01000007">
    <property type="protein sequence ID" value="GEM09042.1"/>
    <property type="molecule type" value="Genomic_DNA"/>
</dbReference>
<feature type="region of interest" description="Disordered" evidence="1">
    <location>
        <begin position="269"/>
        <end position="326"/>
    </location>
</feature>
<feature type="compositionally biased region" description="Low complexity" evidence="1">
    <location>
        <begin position="286"/>
        <end position="304"/>
    </location>
</feature>
<evidence type="ECO:0000259" key="3">
    <source>
        <dbReference type="PROSITE" id="PS51998"/>
    </source>
</evidence>
<dbReference type="Proteomes" id="UP000321518">
    <property type="component" value="Unassembled WGS sequence"/>
</dbReference>
<dbReference type="SMART" id="SM00151">
    <property type="entry name" value="SWIB"/>
    <property type="match status" value="1"/>
</dbReference>
<proteinExistence type="predicted"/>
<dbReference type="CDD" id="cd10567">
    <property type="entry name" value="SWIB-MDM2_like"/>
    <property type="match status" value="1"/>
</dbReference>
<name>A0A511KFB1_RHOTO</name>
<feature type="region of interest" description="Disordered" evidence="1">
    <location>
        <begin position="54"/>
        <end position="125"/>
    </location>
</feature>
<sequence length="326" mass="35428">MAMFNVQSLRPDIENILSDADRSSVSAKAVRRALQEKYPDLDVKSHKAEIDALTTEVFTRGGEAEEGDEPEPASPAASPKPRLPSFHKIKRSRSPSSSLIEPTSSPAFPLATTTTARPAKIEGDDDEAYARKLQAEYAAMGGGRTTRNGGTTTARRGGKKKSKAQVSDDSGDEEDGGKKRKKRKTTHTGFNKLHVLSDEMAEVCGKPVASRPGVTKYLWRYIKAHDLQDPNKKTDILPDETLKRVLPFQRINSFTMAKHIGPHLYPFDPEEHAHLVPPASDDETTSDVSSSAAAAKTKKSFSPSLGRSSGAKVKSAAEVDSEDDED</sequence>
<evidence type="ECO:0000259" key="2">
    <source>
        <dbReference type="PROSITE" id="PS51925"/>
    </source>
</evidence>
<dbReference type="InterPro" id="IPR019835">
    <property type="entry name" value="SWIB_domain"/>
</dbReference>
<dbReference type="SUPFAM" id="SSF47592">
    <property type="entry name" value="SWIB/MDM2 domain"/>
    <property type="match status" value="1"/>
</dbReference>
<evidence type="ECO:0000313" key="4">
    <source>
        <dbReference type="EMBL" id="GEM09042.1"/>
    </source>
</evidence>
<evidence type="ECO:0000313" key="5">
    <source>
        <dbReference type="Proteomes" id="UP000321518"/>
    </source>
</evidence>
<reference evidence="4 5" key="1">
    <citation type="submission" date="2019-07" db="EMBL/GenBank/DDBJ databases">
        <title>Rhodotorula toruloides NBRC10032 genome sequencing.</title>
        <authorList>
            <person name="Shida Y."/>
            <person name="Takaku H."/>
            <person name="Ogasawara W."/>
            <person name="Mori K."/>
        </authorList>
    </citation>
    <scope>NUCLEOTIDE SEQUENCE [LARGE SCALE GENOMIC DNA]</scope>
    <source>
        <strain evidence="4 5">NBRC10032</strain>
    </source>
</reference>
<dbReference type="PROSITE" id="PS51925">
    <property type="entry name" value="SWIB_MDM2"/>
    <property type="match status" value="1"/>
</dbReference>
<dbReference type="PROSITE" id="PS51998">
    <property type="entry name" value="DEK_C"/>
    <property type="match status" value="1"/>
</dbReference>
<dbReference type="Pfam" id="PF08766">
    <property type="entry name" value="DEK_C"/>
    <property type="match status" value="1"/>
</dbReference>
<dbReference type="InterPro" id="IPR003121">
    <property type="entry name" value="SWIB_MDM2_domain"/>
</dbReference>
<dbReference type="InterPro" id="IPR036885">
    <property type="entry name" value="SWIB_MDM2_dom_sf"/>
</dbReference>
<accession>A0A511KFB1</accession>
<evidence type="ECO:0000256" key="1">
    <source>
        <dbReference type="SAM" id="MobiDB-lite"/>
    </source>
</evidence>
<organism evidence="4 5">
    <name type="scientific">Rhodotorula toruloides</name>
    <name type="common">Yeast</name>
    <name type="synonym">Rhodosporidium toruloides</name>
    <dbReference type="NCBI Taxonomy" id="5286"/>
    <lineage>
        <taxon>Eukaryota</taxon>
        <taxon>Fungi</taxon>
        <taxon>Dikarya</taxon>
        <taxon>Basidiomycota</taxon>
        <taxon>Pucciniomycotina</taxon>
        <taxon>Microbotryomycetes</taxon>
        <taxon>Sporidiobolales</taxon>
        <taxon>Sporidiobolaceae</taxon>
        <taxon>Rhodotorula</taxon>
    </lineage>
</organism>
<dbReference type="Pfam" id="PF02201">
    <property type="entry name" value="SWIB"/>
    <property type="match status" value="1"/>
</dbReference>
<gene>
    <name evidence="4" type="ORF">Rt10032_c07g3059</name>
</gene>
<dbReference type="SUPFAM" id="SSF109715">
    <property type="entry name" value="DEK C-terminal domain"/>
    <property type="match status" value="1"/>
</dbReference>
<feature type="compositionally biased region" description="Low complexity" evidence="1">
    <location>
        <begin position="145"/>
        <end position="155"/>
    </location>
</feature>
<feature type="domain" description="DM2" evidence="2">
    <location>
        <begin position="189"/>
        <end position="266"/>
    </location>
</feature>
<dbReference type="PANTHER" id="PTHR13844">
    <property type="entry name" value="SWI/SNF-RELATED MATRIX-ASSOCIATED ACTIN-DEPENDENT REGULATOR OF CHROMATIN SUBFAMILY D"/>
    <property type="match status" value="1"/>
</dbReference>
<feature type="region of interest" description="Disordered" evidence="1">
    <location>
        <begin position="140"/>
        <end position="189"/>
    </location>
</feature>
<feature type="domain" description="DEK-C" evidence="3">
    <location>
        <begin position="3"/>
        <end position="59"/>
    </location>
</feature>